<evidence type="ECO:0000256" key="5">
    <source>
        <dbReference type="ARBA" id="ARBA00061511"/>
    </source>
</evidence>
<dbReference type="GO" id="GO:0008483">
    <property type="term" value="F:transaminase activity"/>
    <property type="evidence" value="ECO:0007669"/>
    <property type="project" value="UniProtKB-KW"/>
</dbReference>
<dbReference type="InterPro" id="IPR004839">
    <property type="entry name" value="Aminotransferase_I/II_large"/>
</dbReference>
<dbReference type="NCBIfam" id="TIGR03542">
    <property type="entry name" value="DAPAT_plant"/>
    <property type="match status" value="1"/>
</dbReference>
<dbReference type="CDD" id="cd00609">
    <property type="entry name" value="AAT_like"/>
    <property type="match status" value="1"/>
</dbReference>
<dbReference type="InterPro" id="IPR015424">
    <property type="entry name" value="PyrdxlP-dep_Trfase"/>
</dbReference>
<gene>
    <name evidence="7" type="primary">dapL</name>
    <name evidence="7" type="ORF">EPI10_009833</name>
</gene>
<accession>A0A5B6U6V0</accession>
<comment type="caution">
    <text evidence="7">The sequence shown here is derived from an EMBL/GenBank/DDBJ whole genome shotgun (WGS) entry which is preliminary data.</text>
</comment>
<comment type="similarity">
    <text evidence="5">Belongs to the class-I pyridoxal-phosphate-dependent aminotransferase family. LL-diaminopimelate aminotransferase subfamily.</text>
</comment>
<dbReference type="FunFam" id="3.40.640.10:FF:000099">
    <property type="entry name" value="LL-diaminopimelate aminotransferase, chloroplastic"/>
    <property type="match status" value="1"/>
</dbReference>
<reference evidence="8" key="1">
    <citation type="journal article" date="2019" name="Plant Biotechnol. J.">
        <title>Genome sequencing of the Australian wild diploid species Gossypium australe highlights disease resistance and delayed gland morphogenesis.</title>
        <authorList>
            <person name="Cai Y."/>
            <person name="Cai X."/>
            <person name="Wang Q."/>
            <person name="Wang P."/>
            <person name="Zhang Y."/>
            <person name="Cai C."/>
            <person name="Xu Y."/>
            <person name="Wang K."/>
            <person name="Zhou Z."/>
            <person name="Wang C."/>
            <person name="Geng S."/>
            <person name="Li B."/>
            <person name="Dong Q."/>
            <person name="Hou Y."/>
            <person name="Wang H."/>
            <person name="Ai P."/>
            <person name="Liu Z."/>
            <person name="Yi F."/>
            <person name="Sun M."/>
            <person name="An G."/>
            <person name="Cheng J."/>
            <person name="Zhang Y."/>
            <person name="Shi Q."/>
            <person name="Xie Y."/>
            <person name="Shi X."/>
            <person name="Chang Y."/>
            <person name="Huang F."/>
            <person name="Chen Y."/>
            <person name="Hong S."/>
            <person name="Mi L."/>
            <person name="Sun Q."/>
            <person name="Zhang L."/>
            <person name="Zhou B."/>
            <person name="Peng R."/>
            <person name="Zhang X."/>
            <person name="Liu F."/>
        </authorList>
    </citation>
    <scope>NUCLEOTIDE SEQUENCE [LARGE SCALE GENOMIC DNA]</scope>
    <source>
        <strain evidence="8">cv. PA1801</strain>
    </source>
</reference>
<keyword evidence="4" id="KW-0663">Pyridoxal phosphate</keyword>
<proteinExistence type="inferred from homology"/>
<dbReference type="InterPro" id="IPR015422">
    <property type="entry name" value="PyrdxlP-dep_Trfase_small"/>
</dbReference>
<dbReference type="EMBL" id="SMMG02000013">
    <property type="protein sequence ID" value="KAA3453841.1"/>
    <property type="molecule type" value="Genomic_DNA"/>
</dbReference>
<dbReference type="PANTHER" id="PTHR43144">
    <property type="entry name" value="AMINOTRANSFERASE"/>
    <property type="match status" value="1"/>
</dbReference>
<name>A0A5B6U6V0_9ROSI</name>
<dbReference type="InterPro" id="IPR015421">
    <property type="entry name" value="PyrdxlP-dep_Trfase_major"/>
</dbReference>
<dbReference type="AlphaFoldDB" id="A0A5B6U6V0"/>
<dbReference type="SUPFAM" id="SSF53383">
    <property type="entry name" value="PLP-dependent transferases"/>
    <property type="match status" value="1"/>
</dbReference>
<dbReference type="InterPro" id="IPR019942">
    <property type="entry name" value="DapL/ALD1"/>
</dbReference>
<feature type="domain" description="Aminotransferase class I/classII large" evidence="6">
    <location>
        <begin position="75"/>
        <end position="424"/>
    </location>
</feature>
<dbReference type="OrthoDB" id="7042322at2759"/>
<protein>
    <submittedName>
        <fullName evidence="7">Aminotransferase ALD1-like isoform X1</fullName>
    </submittedName>
</protein>
<dbReference type="GO" id="GO:0030170">
    <property type="term" value="F:pyridoxal phosphate binding"/>
    <property type="evidence" value="ECO:0007669"/>
    <property type="project" value="InterPro"/>
</dbReference>
<dbReference type="SUPFAM" id="SSF51735">
    <property type="entry name" value="NAD(P)-binding Rossmann-fold domains"/>
    <property type="match status" value="1"/>
</dbReference>
<sequence length="671" mass="73836">MYYSQFLSRVCMPHAVLLQPKESWNSSKSNDEIIVGHCTKVPRNSNLEKLRSGYLFPEISRHESEHLRKNPDASLIRLGIGDTTQPIPDTITLAMAEQVRGLSTIQGYRGYGAEQGNMALRKAVAGKFYQDMGIKANEIFVSDGAQCDISRLQMLLGSNVTVAVQDPSFPAYIDSSVVVGQAGELEEETGKYGNIIYMNCGPENDFFPDLSTIPRTDIIFLCSPNNPTGHAASWQQLKQLVEFAKAKGSIIVHDSAYAAYIRDGSPRSIFAIPGAKEVAIEISSFSKFAGFTGVRLGWTVVPEELLYSNGFPVIKDFNRIVCTCFNGASNIAQAGGLACLSTDGYQDLCKVIDYYMENAKILVDGFTSLGWKVYGGKNAPYIWVHFPGMSSWNVFAEILKKTNIVTIPGRGFGPGGEEYIRVSIFCADVRDYDAVERAIKEADPIDVLVVNHGVYYMEEFETQGLDVMKTMIDVNLMGSFNVIKAALPLMKDREDKRPASIALMSSMAGQAGIYGFAVYSATRFGLRGLAEALQQELLVNNIHLSIIFPPVTETSGIEQVEFISVLTFEARERMPEITKIILGSSPGMKTEEVGKITIQGIKSGSFSIPCRLDGRAVAIATAGLSPQTSFLMASIEVVFAGLFRFVALLLQWRGYAIIEKYNYSHKKQQVE</sequence>
<evidence type="ECO:0000313" key="8">
    <source>
        <dbReference type="Proteomes" id="UP000325315"/>
    </source>
</evidence>
<evidence type="ECO:0000259" key="6">
    <source>
        <dbReference type="Pfam" id="PF00155"/>
    </source>
</evidence>
<keyword evidence="3 7" id="KW-0808">Transferase</keyword>
<comment type="cofactor">
    <cofactor evidence="1">
        <name>pyridoxal 5'-phosphate</name>
        <dbReference type="ChEBI" id="CHEBI:597326"/>
    </cofactor>
</comment>
<dbReference type="Proteomes" id="UP000325315">
    <property type="component" value="Unassembled WGS sequence"/>
</dbReference>
<evidence type="ECO:0000313" key="7">
    <source>
        <dbReference type="EMBL" id="KAA3453841.1"/>
    </source>
</evidence>
<evidence type="ECO:0000256" key="3">
    <source>
        <dbReference type="ARBA" id="ARBA00022679"/>
    </source>
</evidence>
<keyword evidence="2 7" id="KW-0032">Aminotransferase</keyword>
<keyword evidence="8" id="KW-1185">Reference proteome</keyword>
<dbReference type="Gene3D" id="3.40.640.10">
    <property type="entry name" value="Type I PLP-dependent aspartate aminotransferase-like (Major domain)"/>
    <property type="match status" value="1"/>
</dbReference>
<dbReference type="Pfam" id="PF00155">
    <property type="entry name" value="Aminotran_1_2"/>
    <property type="match status" value="1"/>
</dbReference>
<dbReference type="Gene3D" id="3.90.1150.10">
    <property type="entry name" value="Aspartate Aminotransferase, domain 1"/>
    <property type="match status" value="1"/>
</dbReference>
<dbReference type="GO" id="GO:0009862">
    <property type="term" value="P:systemic acquired resistance, salicylic acid mediated signaling pathway"/>
    <property type="evidence" value="ECO:0007669"/>
    <property type="project" value="UniProtKB-ARBA"/>
</dbReference>
<evidence type="ECO:0000256" key="2">
    <source>
        <dbReference type="ARBA" id="ARBA00022576"/>
    </source>
</evidence>
<evidence type="ECO:0000256" key="1">
    <source>
        <dbReference type="ARBA" id="ARBA00001933"/>
    </source>
</evidence>
<evidence type="ECO:0000256" key="4">
    <source>
        <dbReference type="ARBA" id="ARBA00022898"/>
    </source>
</evidence>
<organism evidence="7 8">
    <name type="scientific">Gossypium australe</name>
    <dbReference type="NCBI Taxonomy" id="47621"/>
    <lineage>
        <taxon>Eukaryota</taxon>
        <taxon>Viridiplantae</taxon>
        <taxon>Streptophyta</taxon>
        <taxon>Embryophyta</taxon>
        <taxon>Tracheophyta</taxon>
        <taxon>Spermatophyta</taxon>
        <taxon>Magnoliopsida</taxon>
        <taxon>eudicotyledons</taxon>
        <taxon>Gunneridae</taxon>
        <taxon>Pentapetalae</taxon>
        <taxon>rosids</taxon>
        <taxon>malvids</taxon>
        <taxon>Malvales</taxon>
        <taxon>Malvaceae</taxon>
        <taxon>Malvoideae</taxon>
        <taxon>Gossypium</taxon>
    </lineage>
</organism>
<dbReference type="InterPro" id="IPR036291">
    <property type="entry name" value="NAD(P)-bd_dom_sf"/>
</dbReference>